<organism evidence="1">
    <name type="scientific">marine sediment metagenome</name>
    <dbReference type="NCBI Taxonomy" id="412755"/>
    <lineage>
        <taxon>unclassified sequences</taxon>
        <taxon>metagenomes</taxon>
        <taxon>ecological metagenomes</taxon>
    </lineage>
</organism>
<dbReference type="AlphaFoldDB" id="X1UR55"/>
<protein>
    <submittedName>
        <fullName evidence="1">Uncharacterized protein</fullName>
    </submittedName>
</protein>
<evidence type="ECO:0000313" key="1">
    <source>
        <dbReference type="EMBL" id="GAJ06082.1"/>
    </source>
</evidence>
<accession>X1UR55</accession>
<dbReference type="Gene3D" id="3.30.460.70">
    <property type="match status" value="1"/>
</dbReference>
<feature type="non-terminal residue" evidence="1">
    <location>
        <position position="99"/>
    </location>
</feature>
<dbReference type="EMBL" id="BARW01034407">
    <property type="protein sequence ID" value="GAJ06082.1"/>
    <property type="molecule type" value="Genomic_DNA"/>
</dbReference>
<gene>
    <name evidence="1" type="ORF">S12H4_53936</name>
</gene>
<reference evidence="1" key="1">
    <citation type="journal article" date="2014" name="Front. Microbiol.">
        <title>High frequency of phylogenetically diverse reductive dehalogenase-homologous genes in deep subseafloor sedimentary metagenomes.</title>
        <authorList>
            <person name="Kawai M."/>
            <person name="Futagami T."/>
            <person name="Toyoda A."/>
            <person name="Takaki Y."/>
            <person name="Nishi S."/>
            <person name="Hori S."/>
            <person name="Arai W."/>
            <person name="Tsubouchi T."/>
            <person name="Morono Y."/>
            <person name="Uchiyama I."/>
            <person name="Ito T."/>
            <person name="Fujiyama A."/>
            <person name="Inagaki F."/>
            <person name="Takami H."/>
        </authorList>
    </citation>
    <scope>NUCLEOTIDE SEQUENCE</scope>
    <source>
        <strain evidence="1">Expedition CK06-06</strain>
    </source>
</reference>
<name>X1UR55_9ZZZZ</name>
<sequence>MIPALKVYFKIAWACKTPLVFPLDLKYKPITLALLKVIASEIRKTFQYLEDVSDCDDAAWRFKAEASKRKENGVGLVVGWHRMPHCWNVALTNDGIYQV</sequence>
<comment type="caution">
    <text evidence="1">The sequence shown here is derived from an EMBL/GenBank/DDBJ whole genome shotgun (WGS) entry which is preliminary data.</text>
</comment>
<proteinExistence type="predicted"/>